<keyword evidence="6 10" id="KW-0432">Leucine biosynthesis</keyword>
<dbReference type="HAMAP" id="MF_01031">
    <property type="entry name" value="LeuD_type1"/>
    <property type="match status" value="1"/>
</dbReference>
<evidence type="ECO:0000313" key="13">
    <source>
        <dbReference type="Proteomes" id="UP000620596"/>
    </source>
</evidence>
<gene>
    <name evidence="10 12" type="primary">leuD</name>
    <name evidence="12" type="ORF">GCM10011496_03180</name>
</gene>
<dbReference type="PANTHER" id="PTHR43345:SF5">
    <property type="entry name" value="3-ISOPROPYLMALATE DEHYDRATASE SMALL SUBUNIT"/>
    <property type="match status" value="1"/>
</dbReference>
<name>A0A916S6H7_9BURK</name>
<reference evidence="12" key="2">
    <citation type="submission" date="2020-09" db="EMBL/GenBank/DDBJ databases">
        <authorList>
            <person name="Sun Q."/>
            <person name="Zhou Y."/>
        </authorList>
    </citation>
    <scope>NUCLEOTIDE SEQUENCE</scope>
    <source>
        <strain evidence="12">CGMCC 1.15322</strain>
    </source>
</reference>
<evidence type="ECO:0000256" key="2">
    <source>
        <dbReference type="ARBA" id="ARBA00002695"/>
    </source>
</evidence>
<sequence length="216" mass="24282">MKPFTVHKGLVAPMDRENVDTDAIIPKQFLKSIRKTGFGPNLFDAWRYLDPGFPGQDPASRRPNPDFVLNQPRYKGASILLARKNFGCGSSREHAPWALDQYGFRAIIAPSYADIFFNNSFKNGLLPIVLSDTQVGQLFDEALAFPGYQLTIDLERQVVIRPQGEEIAFEVQAFKKFCLLGGYDDIGLTLRQSDKIKAFEAERLATKPWLANRLAA</sequence>
<dbReference type="EC" id="4.2.1.33" evidence="10"/>
<comment type="catalytic activity">
    <reaction evidence="1 10">
        <text>(2R,3S)-3-isopropylmalate = (2S)-2-isopropylmalate</text>
        <dbReference type="Rhea" id="RHEA:32287"/>
        <dbReference type="ChEBI" id="CHEBI:1178"/>
        <dbReference type="ChEBI" id="CHEBI:35121"/>
        <dbReference type="EC" id="4.2.1.33"/>
    </reaction>
</comment>
<comment type="pathway">
    <text evidence="3 10">Amino-acid biosynthesis; L-leucine biosynthesis; L-leucine from 3-methyl-2-oxobutanoate: step 2/4.</text>
</comment>
<evidence type="ECO:0000259" key="11">
    <source>
        <dbReference type="Pfam" id="PF00694"/>
    </source>
</evidence>
<comment type="subunit">
    <text evidence="5 10">Heterodimer of LeuC and LeuD.</text>
</comment>
<protein>
    <recommendedName>
        <fullName evidence="10">3-isopropylmalate dehydratase small subunit</fullName>
        <ecNumber evidence="10">4.2.1.33</ecNumber>
    </recommendedName>
    <alternativeName>
        <fullName evidence="10">Alpha-IPM isomerase</fullName>
        <shortName evidence="10">IPMI</shortName>
    </alternativeName>
    <alternativeName>
        <fullName evidence="10">Isopropylmalate isomerase</fullName>
    </alternativeName>
</protein>
<evidence type="ECO:0000256" key="9">
    <source>
        <dbReference type="ARBA" id="ARBA00023304"/>
    </source>
</evidence>
<evidence type="ECO:0000256" key="10">
    <source>
        <dbReference type="HAMAP-Rule" id="MF_01031"/>
    </source>
</evidence>
<dbReference type="NCBIfam" id="TIGR00171">
    <property type="entry name" value="leuD"/>
    <property type="match status" value="1"/>
</dbReference>
<dbReference type="InterPro" id="IPR033940">
    <property type="entry name" value="IPMI_Swivel"/>
</dbReference>
<dbReference type="GO" id="GO:0009316">
    <property type="term" value="C:3-isopropylmalate dehydratase complex"/>
    <property type="evidence" value="ECO:0007669"/>
    <property type="project" value="InterPro"/>
</dbReference>
<keyword evidence="8 10" id="KW-0456">Lyase</keyword>
<dbReference type="Proteomes" id="UP000620596">
    <property type="component" value="Unassembled WGS sequence"/>
</dbReference>
<dbReference type="PANTHER" id="PTHR43345">
    <property type="entry name" value="3-ISOPROPYLMALATE DEHYDRATASE SMALL SUBUNIT 2-RELATED-RELATED"/>
    <property type="match status" value="1"/>
</dbReference>
<evidence type="ECO:0000256" key="4">
    <source>
        <dbReference type="ARBA" id="ARBA00009845"/>
    </source>
</evidence>
<organism evidence="12 13">
    <name type="scientific">Polaromonas eurypsychrophila</name>
    <dbReference type="NCBI Taxonomy" id="1614635"/>
    <lineage>
        <taxon>Bacteria</taxon>
        <taxon>Pseudomonadati</taxon>
        <taxon>Pseudomonadota</taxon>
        <taxon>Betaproteobacteria</taxon>
        <taxon>Burkholderiales</taxon>
        <taxon>Comamonadaceae</taxon>
        <taxon>Polaromonas</taxon>
    </lineage>
</organism>
<proteinExistence type="inferred from homology"/>
<dbReference type="RefSeq" id="WP_188705898.1">
    <property type="nucleotide sequence ID" value="NZ_BMIG01000001.1"/>
</dbReference>
<dbReference type="GO" id="GO:0009098">
    <property type="term" value="P:L-leucine biosynthetic process"/>
    <property type="evidence" value="ECO:0007669"/>
    <property type="project" value="UniProtKB-UniRule"/>
</dbReference>
<comment type="caution">
    <text evidence="12">The sequence shown here is derived from an EMBL/GenBank/DDBJ whole genome shotgun (WGS) entry which is preliminary data.</text>
</comment>
<feature type="domain" description="Aconitase A/isopropylmalate dehydratase small subunit swivel" evidence="11">
    <location>
        <begin position="1"/>
        <end position="131"/>
    </location>
</feature>
<dbReference type="InterPro" id="IPR015928">
    <property type="entry name" value="Aconitase/3IPM_dehydase_swvl"/>
</dbReference>
<dbReference type="FunFam" id="3.20.19.10:FF:000003">
    <property type="entry name" value="3-isopropylmalate dehydratase small subunit"/>
    <property type="match status" value="1"/>
</dbReference>
<reference evidence="12" key="1">
    <citation type="journal article" date="2014" name="Int. J. Syst. Evol. Microbiol.">
        <title>Complete genome sequence of Corynebacterium casei LMG S-19264T (=DSM 44701T), isolated from a smear-ripened cheese.</title>
        <authorList>
            <consortium name="US DOE Joint Genome Institute (JGI-PGF)"/>
            <person name="Walter F."/>
            <person name="Albersmeier A."/>
            <person name="Kalinowski J."/>
            <person name="Ruckert C."/>
        </authorList>
    </citation>
    <scope>NUCLEOTIDE SEQUENCE</scope>
    <source>
        <strain evidence="12">CGMCC 1.15322</strain>
    </source>
</reference>
<keyword evidence="9 10" id="KW-0100">Branched-chain amino acid biosynthesis</keyword>
<dbReference type="EMBL" id="BMIG01000001">
    <property type="protein sequence ID" value="GGA85924.1"/>
    <property type="molecule type" value="Genomic_DNA"/>
</dbReference>
<dbReference type="InterPro" id="IPR050075">
    <property type="entry name" value="LeuD"/>
</dbReference>
<dbReference type="GO" id="GO:0003861">
    <property type="term" value="F:3-isopropylmalate dehydratase activity"/>
    <property type="evidence" value="ECO:0007669"/>
    <property type="project" value="UniProtKB-UniRule"/>
</dbReference>
<dbReference type="CDD" id="cd01577">
    <property type="entry name" value="IPMI_Swivel"/>
    <property type="match status" value="1"/>
</dbReference>
<dbReference type="SUPFAM" id="SSF52016">
    <property type="entry name" value="LeuD/IlvD-like"/>
    <property type="match status" value="1"/>
</dbReference>
<evidence type="ECO:0000313" key="12">
    <source>
        <dbReference type="EMBL" id="GGA85924.1"/>
    </source>
</evidence>
<comment type="function">
    <text evidence="2 10">Catalyzes the isomerization between 2-isopropylmalate and 3-isopropylmalate, via the formation of 2-isopropylmaleate.</text>
</comment>
<keyword evidence="13" id="KW-1185">Reference proteome</keyword>
<evidence type="ECO:0000256" key="3">
    <source>
        <dbReference type="ARBA" id="ARBA00004729"/>
    </source>
</evidence>
<dbReference type="Gene3D" id="3.20.19.10">
    <property type="entry name" value="Aconitase, domain 4"/>
    <property type="match status" value="1"/>
</dbReference>
<evidence type="ECO:0000256" key="6">
    <source>
        <dbReference type="ARBA" id="ARBA00022430"/>
    </source>
</evidence>
<keyword evidence="7 10" id="KW-0028">Amino-acid biosynthesis</keyword>
<dbReference type="NCBIfam" id="NF002458">
    <property type="entry name" value="PRK01641.1"/>
    <property type="match status" value="1"/>
</dbReference>
<evidence type="ECO:0000256" key="7">
    <source>
        <dbReference type="ARBA" id="ARBA00022605"/>
    </source>
</evidence>
<dbReference type="AlphaFoldDB" id="A0A916S6H7"/>
<evidence type="ECO:0000256" key="5">
    <source>
        <dbReference type="ARBA" id="ARBA00011271"/>
    </source>
</evidence>
<comment type="similarity">
    <text evidence="4 10">Belongs to the LeuD family. LeuD type 1 subfamily.</text>
</comment>
<evidence type="ECO:0000256" key="8">
    <source>
        <dbReference type="ARBA" id="ARBA00023239"/>
    </source>
</evidence>
<dbReference type="InterPro" id="IPR000573">
    <property type="entry name" value="AconitaseA/IPMdHydase_ssu_swvl"/>
</dbReference>
<evidence type="ECO:0000256" key="1">
    <source>
        <dbReference type="ARBA" id="ARBA00000491"/>
    </source>
</evidence>
<dbReference type="InterPro" id="IPR004431">
    <property type="entry name" value="3-IsopropMal_deHydase_ssu"/>
</dbReference>
<dbReference type="Pfam" id="PF00694">
    <property type="entry name" value="Aconitase_C"/>
    <property type="match status" value="1"/>
</dbReference>
<accession>A0A916S6H7</accession>